<protein>
    <recommendedName>
        <fullName evidence="3">HNH nuclease domain-containing protein</fullName>
    </recommendedName>
</protein>
<dbReference type="InParanoid" id="A0A0C3EJA8"/>
<dbReference type="Proteomes" id="UP000054166">
    <property type="component" value="Unassembled WGS sequence"/>
</dbReference>
<keyword evidence="2" id="KW-1185">Reference proteome</keyword>
<proteinExistence type="predicted"/>
<dbReference type="EMBL" id="KN833112">
    <property type="protein sequence ID" value="KIM72695.1"/>
    <property type="molecule type" value="Genomic_DNA"/>
</dbReference>
<evidence type="ECO:0000313" key="1">
    <source>
        <dbReference type="EMBL" id="KIM72695.1"/>
    </source>
</evidence>
<sequence length="371" mass="41839">MSITRFASMFRQQYPNVIHIARTHARFMATNTTLQSPSEHRVILDNQTLYVDQSLAEALGWKPEQGSDAGIELSLSGWGPTYFTIAPTGSESEHGSCDIGIYNAEWSLFAAGNLTNAKDFQKRLRIFASPAIRGAYPIICQFEKSAQTHPDSKRLIYARILGYLMLEGPSNEARVAITREVLSCADEDVLATNGKMYYDHYIRAFKKTKSRTPTPFYHASRPSFDTRKAIIMDILVEAPQTHRDAKKNHHYAASMWAVMDRFGYKQTPFDLNGNNIHRLENVLTLDIGIHSVFDELKLWFEPNPEKLPLPLPEYLKIHAACAKVTHLSGAGEHIDKVLRELEHTNVLSDDGGSAEALEHALLPLSRQIRVF</sequence>
<dbReference type="AlphaFoldDB" id="A0A0C3EJA8"/>
<organism evidence="1 2">
    <name type="scientific">Piloderma croceum (strain F 1598)</name>
    <dbReference type="NCBI Taxonomy" id="765440"/>
    <lineage>
        <taxon>Eukaryota</taxon>
        <taxon>Fungi</taxon>
        <taxon>Dikarya</taxon>
        <taxon>Basidiomycota</taxon>
        <taxon>Agaricomycotina</taxon>
        <taxon>Agaricomycetes</taxon>
        <taxon>Agaricomycetidae</taxon>
        <taxon>Atheliales</taxon>
        <taxon>Atheliaceae</taxon>
        <taxon>Piloderma</taxon>
    </lineage>
</organism>
<dbReference type="OrthoDB" id="2104739at2759"/>
<reference evidence="1 2" key="1">
    <citation type="submission" date="2014-04" db="EMBL/GenBank/DDBJ databases">
        <authorList>
            <consortium name="DOE Joint Genome Institute"/>
            <person name="Kuo A."/>
            <person name="Tarkka M."/>
            <person name="Buscot F."/>
            <person name="Kohler A."/>
            <person name="Nagy L.G."/>
            <person name="Floudas D."/>
            <person name="Copeland A."/>
            <person name="Barry K.W."/>
            <person name="Cichocki N."/>
            <person name="Veneault-Fourrey C."/>
            <person name="LaButti K."/>
            <person name="Lindquist E.A."/>
            <person name="Lipzen A."/>
            <person name="Lundell T."/>
            <person name="Morin E."/>
            <person name="Murat C."/>
            <person name="Sun H."/>
            <person name="Tunlid A."/>
            <person name="Henrissat B."/>
            <person name="Grigoriev I.V."/>
            <person name="Hibbett D.S."/>
            <person name="Martin F."/>
            <person name="Nordberg H.P."/>
            <person name="Cantor M.N."/>
            <person name="Hua S.X."/>
        </authorList>
    </citation>
    <scope>NUCLEOTIDE SEQUENCE [LARGE SCALE GENOMIC DNA]</scope>
    <source>
        <strain evidence="1 2">F 1598</strain>
    </source>
</reference>
<evidence type="ECO:0008006" key="3">
    <source>
        <dbReference type="Google" id="ProtNLM"/>
    </source>
</evidence>
<evidence type="ECO:0000313" key="2">
    <source>
        <dbReference type="Proteomes" id="UP000054166"/>
    </source>
</evidence>
<name>A0A0C3EJA8_PILCF</name>
<dbReference type="HOGENOM" id="CLU_746201_0_0_1"/>
<gene>
    <name evidence="1" type="ORF">PILCRDRAFT_93357</name>
</gene>
<accession>A0A0C3EJA8</accession>
<reference evidence="2" key="2">
    <citation type="submission" date="2015-01" db="EMBL/GenBank/DDBJ databases">
        <title>Evolutionary Origins and Diversification of the Mycorrhizal Mutualists.</title>
        <authorList>
            <consortium name="DOE Joint Genome Institute"/>
            <consortium name="Mycorrhizal Genomics Consortium"/>
            <person name="Kohler A."/>
            <person name="Kuo A."/>
            <person name="Nagy L.G."/>
            <person name="Floudas D."/>
            <person name="Copeland A."/>
            <person name="Barry K.W."/>
            <person name="Cichocki N."/>
            <person name="Veneault-Fourrey C."/>
            <person name="LaButti K."/>
            <person name="Lindquist E.A."/>
            <person name="Lipzen A."/>
            <person name="Lundell T."/>
            <person name="Morin E."/>
            <person name="Murat C."/>
            <person name="Riley R."/>
            <person name="Ohm R."/>
            <person name="Sun H."/>
            <person name="Tunlid A."/>
            <person name="Henrissat B."/>
            <person name="Grigoriev I.V."/>
            <person name="Hibbett D.S."/>
            <person name="Martin F."/>
        </authorList>
    </citation>
    <scope>NUCLEOTIDE SEQUENCE [LARGE SCALE GENOMIC DNA]</scope>
    <source>
        <strain evidence="2">F 1598</strain>
    </source>
</reference>